<dbReference type="SUPFAM" id="SSF52540">
    <property type="entry name" value="P-loop containing nucleoside triphosphate hydrolases"/>
    <property type="match status" value="1"/>
</dbReference>
<dbReference type="GO" id="GO:0004386">
    <property type="term" value="F:helicase activity"/>
    <property type="evidence" value="ECO:0007669"/>
    <property type="project" value="UniProtKB-KW"/>
</dbReference>
<keyword evidence="1" id="KW-0347">Helicase</keyword>
<dbReference type="EMBL" id="REGN01002532">
    <property type="protein sequence ID" value="RNA27505.1"/>
    <property type="molecule type" value="Genomic_DNA"/>
</dbReference>
<keyword evidence="1" id="KW-0067">ATP-binding</keyword>
<dbReference type="Proteomes" id="UP000276133">
    <property type="component" value="Unassembled WGS sequence"/>
</dbReference>
<organism evidence="1 2">
    <name type="scientific">Brachionus plicatilis</name>
    <name type="common">Marine rotifer</name>
    <name type="synonym">Brachionus muelleri</name>
    <dbReference type="NCBI Taxonomy" id="10195"/>
    <lineage>
        <taxon>Eukaryota</taxon>
        <taxon>Metazoa</taxon>
        <taxon>Spiralia</taxon>
        <taxon>Gnathifera</taxon>
        <taxon>Rotifera</taxon>
        <taxon>Eurotatoria</taxon>
        <taxon>Monogononta</taxon>
        <taxon>Pseudotrocha</taxon>
        <taxon>Ploima</taxon>
        <taxon>Brachionidae</taxon>
        <taxon>Brachionus</taxon>
    </lineage>
</organism>
<dbReference type="AlphaFoldDB" id="A0A3M7RVZ7"/>
<dbReference type="PANTHER" id="PTHR47642">
    <property type="entry name" value="ATP-DEPENDENT DNA HELICASE"/>
    <property type="match status" value="1"/>
</dbReference>
<evidence type="ECO:0000313" key="2">
    <source>
        <dbReference type="Proteomes" id="UP000276133"/>
    </source>
</evidence>
<dbReference type="InterPro" id="IPR027417">
    <property type="entry name" value="P-loop_NTPase"/>
</dbReference>
<sequence>MELAEIRPSIIEDDADEIVADKNYDFLANRSNHTDEQLKLIENEWLTKLKEMFNDNNTFDKIPDIDPSSLNEKQKLVFDIVSEYLNKKKQLLFIVNGTAGTGKSYTIYALSITHISIDEYSMLSQNIFGLIDQRPREATGNKNELFGGISIILTGDPEIEFKDAIRFFPDNATCNNYNNIKLKNTINVAINARITLTTNLWTRHGLVNGANGIIRDIVYPLNKNISLPSALLIDLKICCSYTDKLTSRYSHIKLCFVLILISEDKLFKLKRYFELIFNFKGEKTFRLFSKVYEAAYANGLCSSHGSRG</sequence>
<comment type="caution">
    <text evidence="1">The sequence shown here is derived from an EMBL/GenBank/DDBJ whole genome shotgun (WGS) entry which is preliminary data.</text>
</comment>
<accession>A0A3M7RVZ7</accession>
<name>A0A3M7RVZ7_BRAPC</name>
<keyword evidence="1" id="KW-0547">Nucleotide-binding</keyword>
<protein>
    <submittedName>
        <fullName evidence="1">ATP-dependent DNA helicase PIF1</fullName>
        <ecNumber evidence="1">3.6.1.15</ecNumber>
    </submittedName>
</protein>
<keyword evidence="1" id="KW-0378">Hydrolase</keyword>
<dbReference type="InterPro" id="IPR051055">
    <property type="entry name" value="PIF1_helicase"/>
</dbReference>
<dbReference type="EC" id="3.6.1.15" evidence="1"/>
<reference evidence="1 2" key="1">
    <citation type="journal article" date="2018" name="Sci. Rep.">
        <title>Genomic signatures of local adaptation to the degree of environmental predictability in rotifers.</title>
        <authorList>
            <person name="Franch-Gras L."/>
            <person name="Hahn C."/>
            <person name="Garcia-Roger E.M."/>
            <person name="Carmona M.J."/>
            <person name="Serra M."/>
            <person name="Gomez A."/>
        </authorList>
    </citation>
    <scope>NUCLEOTIDE SEQUENCE [LARGE SCALE GENOMIC DNA]</scope>
    <source>
        <strain evidence="1">HYR1</strain>
    </source>
</reference>
<dbReference type="Gene3D" id="3.40.50.300">
    <property type="entry name" value="P-loop containing nucleotide triphosphate hydrolases"/>
    <property type="match status" value="1"/>
</dbReference>
<gene>
    <name evidence="1" type="ORF">BpHYR1_023251</name>
</gene>
<keyword evidence="2" id="KW-1185">Reference proteome</keyword>
<evidence type="ECO:0000313" key="1">
    <source>
        <dbReference type="EMBL" id="RNA27505.1"/>
    </source>
</evidence>
<dbReference type="GO" id="GO:0017111">
    <property type="term" value="F:ribonucleoside triphosphate phosphatase activity"/>
    <property type="evidence" value="ECO:0007669"/>
    <property type="project" value="UniProtKB-EC"/>
</dbReference>
<dbReference type="PANTHER" id="PTHR47642:SF6">
    <property type="entry name" value="ATP-DEPENDENT DNA HELICASE"/>
    <property type="match status" value="1"/>
</dbReference>
<proteinExistence type="predicted"/>